<sequence>MNPLRRRATVAAVASVCIAAAAPLSVGISAAEPLNCVNGQFWDPITNTCQTPRQAENCAPGQYWNALSNVCRPLGQL</sequence>
<organism evidence="2 3">
    <name type="scientific">Mycolicibacterium aichiense</name>
    <dbReference type="NCBI Taxonomy" id="1799"/>
    <lineage>
        <taxon>Bacteria</taxon>
        <taxon>Bacillati</taxon>
        <taxon>Actinomycetota</taxon>
        <taxon>Actinomycetes</taxon>
        <taxon>Mycobacteriales</taxon>
        <taxon>Mycobacteriaceae</taxon>
        <taxon>Mycolicibacterium</taxon>
    </lineage>
</organism>
<feature type="chain" id="PRO_5042133068" description="Chitin-binding type-2 domain-containing protein" evidence="1">
    <location>
        <begin position="22"/>
        <end position="77"/>
    </location>
</feature>
<dbReference type="AlphaFoldDB" id="A0AAD1HJN6"/>
<protein>
    <recommendedName>
        <fullName evidence="4">Chitin-binding type-2 domain-containing protein</fullName>
    </recommendedName>
</protein>
<name>A0AAD1HJN6_9MYCO</name>
<evidence type="ECO:0000313" key="2">
    <source>
        <dbReference type="EMBL" id="BBX06613.1"/>
    </source>
</evidence>
<gene>
    <name evidence="2" type="ORF">MAIC_14160</name>
</gene>
<feature type="signal peptide" evidence="1">
    <location>
        <begin position="1"/>
        <end position="21"/>
    </location>
</feature>
<keyword evidence="1" id="KW-0732">Signal</keyword>
<evidence type="ECO:0000256" key="1">
    <source>
        <dbReference type="SAM" id="SignalP"/>
    </source>
</evidence>
<dbReference type="EMBL" id="AP022561">
    <property type="protein sequence ID" value="BBX06613.1"/>
    <property type="molecule type" value="Genomic_DNA"/>
</dbReference>
<evidence type="ECO:0000313" key="3">
    <source>
        <dbReference type="Proteomes" id="UP000467327"/>
    </source>
</evidence>
<proteinExistence type="predicted"/>
<dbReference type="KEGG" id="maic:MAIC_14160"/>
<keyword evidence="3" id="KW-1185">Reference proteome</keyword>
<accession>A0AAD1HJN6</accession>
<dbReference type="Proteomes" id="UP000467327">
    <property type="component" value="Chromosome"/>
</dbReference>
<reference evidence="2 3" key="1">
    <citation type="journal article" date="2019" name="Emerg. Microbes Infect.">
        <title>Comprehensive subspecies identification of 175 nontuberculous mycobacteria species based on 7547 genomic profiles.</title>
        <authorList>
            <person name="Matsumoto Y."/>
            <person name="Kinjo T."/>
            <person name="Motooka D."/>
            <person name="Nabeya D."/>
            <person name="Jung N."/>
            <person name="Uechi K."/>
            <person name="Horii T."/>
            <person name="Iida T."/>
            <person name="Fujita J."/>
            <person name="Nakamura S."/>
        </authorList>
    </citation>
    <scope>NUCLEOTIDE SEQUENCE [LARGE SCALE GENOMIC DNA]</scope>
    <source>
        <strain evidence="2 3">JCM 6376</strain>
    </source>
</reference>
<evidence type="ECO:0008006" key="4">
    <source>
        <dbReference type="Google" id="ProtNLM"/>
    </source>
</evidence>